<evidence type="ECO:0000256" key="2">
    <source>
        <dbReference type="ARBA" id="ARBA00007441"/>
    </source>
</evidence>
<dbReference type="Proteomes" id="UP000197596">
    <property type="component" value="Unassembled WGS sequence"/>
</dbReference>
<evidence type="ECO:0000259" key="7">
    <source>
        <dbReference type="Pfam" id="PF00155"/>
    </source>
</evidence>
<keyword evidence="3 6" id="KW-0032">Aminotransferase</keyword>
<dbReference type="InterPro" id="IPR004839">
    <property type="entry name" value="Aminotransferase_I/II_large"/>
</dbReference>
<evidence type="ECO:0000256" key="3">
    <source>
        <dbReference type="ARBA" id="ARBA00022576"/>
    </source>
</evidence>
<evidence type="ECO:0000256" key="4">
    <source>
        <dbReference type="ARBA" id="ARBA00022679"/>
    </source>
</evidence>
<evidence type="ECO:0000313" key="8">
    <source>
        <dbReference type="EMBL" id="OWY28182.1"/>
    </source>
</evidence>
<reference evidence="8 9" key="1">
    <citation type="submission" date="2017-06" db="EMBL/GenBank/DDBJ databases">
        <title>Herbaspirillum phytohormonus sp. nov., isolated from the root nodule of Robinia pseudoacacia in lead-zinc mine.</title>
        <authorList>
            <person name="Fan M."/>
            <person name="Lin Y."/>
        </authorList>
    </citation>
    <scope>NUCLEOTIDE SEQUENCE [LARGE SCALE GENOMIC DNA]</scope>
    <source>
        <strain evidence="8 9">HZ10</strain>
    </source>
</reference>
<name>A0A246WP97_9BURK</name>
<protein>
    <recommendedName>
        <fullName evidence="6">Aminotransferase</fullName>
        <ecNumber evidence="6">2.6.1.-</ecNumber>
    </recommendedName>
</protein>
<evidence type="ECO:0000256" key="1">
    <source>
        <dbReference type="ARBA" id="ARBA00001933"/>
    </source>
</evidence>
<keyword evidence="4 6" id="KW-0808">Transferase</keyword>
<comment type="caution">
    <text evidence="8">The sequence shown here is derived from an EMBL/GenBank/DDBJ whole genome shotgun (WGS) entry which is preliminary data.</text>
</comment>
<dbReference type="InterPro" id="IPR004838">
    <property type="entry name" value="NHTrfase_class1_PyrdxlP-BS"/>
</dbReference>
<dbReference type="EMBL" id="NJGU01000008">
    <property type="protein sequence ID" value="OWY28182.1"/>
    <property type="molecule type" value="Genomic_DNA"/>
</dbReference>
<dbReference type="Gene3D" id="3.90.1150.10">
    <property type="entry name" value="Aspartate Aminotransferase, domain 1"/>
    <property type="match status" value="1"/>
</dbReference>
<accession>A0A246WP97</accession>
<proteinExistence type="inferred from homology"/>
<dbReference type="InterPro" id="IPR015424">
    <property type="entry name" value="PyrdxlP-dep_Trfase"/>
</dbReference>
<evidence type="ECO:0000256" key="6">
    <source>
        <dbReference type="RuleBase" id="RU000481"/>
    </source>
</evidence>
<sequence length="400" mass="43164">MPILAKRATEIKPSPTMAMSALAAEMKRAGRDVIPLSLGEPDFHTPQHIKDAGIEAIRSDFTKYTAADGFAPLKKAIIAKLARENGSAYTADQIVVGSGAKVIIYAAMLSVVNPGDEVVIPAPYWVTYPDHVELAGGKPVFVVGEESTGFKITPQSLSSVLNAKTRAIIFNSPSNPSGAIYTEDEIRALAEVLKKYPDVWIVTDELYEHLAYDGEKTATFAQIIPEFSDRIITINGFSKGYVMTGWRLGFAAGPKKVMKAIGDLLSQLTGSPSSIAQAAAIAALDGDQSFLSANREVFEARRNFVVERLNKVPGLSALKPAGTFYVYINCRDWIGRTSGAGKKLSTDVAIAEALLDESEMAAVPGEVFGLSPFFRISISLEMALLEKAMDRFDAFAKAMR</sequence>
<dbReference type="PANTHER" id="PTHR46383">
    <property type="entry name" value="ASPARTATE AMINOTRANSFERASE"/>
    <property type="match status" value="1"/>
</dbReference>
<evidence type="ECO:0000256" key="5">
    <source>
        <dbReference type="ARBA" id="ARBA00022898"/>
    </source>
</evidence>
<dbReference type="AlphaFoldDB" id="A0A246WP97"/>
<gene>
    <name evidence="8" type="ORF">CEJ42_16325</name>
</gene>
<dbReference type="Gene3D" id="3.40.640.10">
    <property type="entry name" value="Type I PLP-dependent aspartate aminotransferase-like (Major domain)"/>
    <property type="match status" value="1"/>
</dbReference>
<dbReference type="RefSeq" id="WP_088751809.1">
    <property type="nucleotide sequence ID" value="NZ_NJGU01000008.1"/>
</dbReference>
<dbReference type="GO" id="GO:0030170">
    <property type="term" value="F:pyridoxal phosphate binding"/>
    <property type="evidence" value="ECO:0007669"/>
    <property type="project" value="InterPro"/>
</dbReference>
<dbReference type="EC" id="2.6.1.-" evidence="6"/>
<dbReference type="PROSITE" id="PS00105">
    <property type="entry name" value="AA_TRANSFER_CLASS_1"/>
    <property type="match status" value="1"/>
</dbReference>
<keyword evidence="5" id="KW-0663">Pyridoxal phosphate</keyword>
<dbReference type="InterPro" id="IPR015421">
    <property type="entry name" value="PyrdxlP-dep_Trfase_major"/>
</dbReference>
<dbReference type="Pfam" id="PF00155">
    <property type="entry name" value="Aminotran_1_2"/>
    <property type="match status" value="1"/>
</dbReference>
<dbReference type="GO" id="GO:0008483">
    <property type="term" value="F:transaminase activity"/>
    <property type="evidence" value="ECO:0007669"/>
    <property type="project" value="UniProtKB-KW"/>
</dbReference>
<dbReference type="PANTHER" id="PTHR46383:SF1">
    <property type="entry name" value="ASPARTATE AMINOTRANSFERASE"/>
    <property type="match status" value="1"/>
</dbReference>
<feature type="domain" description="Aminotransferase class I/classII large" evidence="7">
    <location>
        <begin position="32"/>
        <end position="392"/>
    </location>
</feature>
<dbReference type="GO" id="GO:0006520">
    <property type="term" value="P:amino acid metabolic process"/>
    <property type="evidence" value="ECO:0007669"/>
    <property type="project" value="InterPro"/>
</dbReference>
<comment type="cofactor">
    <cofactor evidence="1 6">
        <name>pyridoxal 5'-phosphate</name>
        <dbReference type="ChEBI" id="CHEBI:597326"/>
    </cofactor>
</comment>
<dbReference type="SUPFAM" id="SSF53383">
    <property type="entry name" value="PLP-dependent transferases"/>
    <property type="match status" value="1"/>
</dbReference>
<dbReference type="InterPro" id="IPR050596">
    <property type="entry name" value="AspAT/PAT-like"/>
</dbReference>
<evidence type="ECO:0000313" key="9">
    <source>
        <dbReference type="Proteomes" id="UP000197596"/>
    </source>
</evidence>
<dbReference type="FunFam" id="3.40.640.10:FF:000033">
    <property type="entry name" value="Aspartate aminotransferase"/>
    <property type="match status" value="1"/>
</dbReference>
<dbReference type="CDD" id="cd00609">
    <property type="entry name" value="AAT_like"/>
    <property type="match status" value="1"/>
</dbReference>
<dbReference type="InterPro" id="IPR015422">
    <property type="entry name" value="PyrdxlP-dep_Trfase_small"/>
</dbReference>
<organism evidence="8 9">
    <name type="scientific">Herbaspirillum robiniae</name>
    <dbReference type="NCBI Taxonomy" id="2014887"/>
    <lineage>
        <taxon>Bacteria</taxon>
        <taxon>Pseudomonadati</taxon>
        <taxon>Pseudomonadota</taxon>
        <taxon>Betaproteobacteria</taxon>
        <taxon>Burkholderiales</taxon>
        <taxon>Oxalobacteraceae</taxon>
        <taxon>Herbaspirillum</taxon>
    </lineage>
</organism>
<comment type="similarity">
    <text evidence="2 6">Belongs to the class-I pyridoxal-phosphate-dependent aminotransferase family.</text>
</comment>